<feature type="compositionally biased region" description="Polar residues" evidence="7">
    <location>
        <begin position="389"/>
        <end position="402"/>
    </location>
</feature>
<dbReference type="GO" id="GO:0030424">
    <property type="term" value="C:axon"/>
    <property type="evidence" value="ECO:0007669"/>
    <property type="project" value="TreeGrafter"/>
</dbReference>
<feature type="region of interest" description="Disordered" evidence="7">
    <location>
        <begin position="307"/>
        <end position="377"/>
    </location>
</feature>
<dbReference type="Proteomes" id="UP000694920">
    <property type="component" value="Unplaced"/>
</dbReference>
<dbReference type="RefSeq" id="XP_015600735.1">
    <property type="nucleotide sequence ID" value="XM_015745249.2"/>
</dbReference>
<dbReference type="CTD" id="33721"/>
<feature type="compositionally biased region" description="Low complexity" evidence="7">
    <location>
        <begin position="252"/>
        <end position="267"/>
    </location>
</feature>
<accession>A0AAJ7C3Q9</accession>
<feature type="compositionally biased region" description="Polar residues" evidence="7">
    <location>
        <begin position="172"/>
        <end position="189"/>
    </location>
</feature>
<keyword evidence="4 6" id="KW-1133">Transmembrane helix</keyword>
<dbReference type="KEGG" id="ccin:107270327"/>
<evidence type="ECO:0000313" key="10">
    <source>
        <dbReference type="RefSeq" id="XP_015600735.1"/>
    </source>
</evidence>
<evidence type="ECO:0000256" key="6">
    <source>
        <dbReference type="RuleBase" id="RU363132"/>
    </source>
</evidence>
<dbReference type="InterPro" id="IPR003388">
    <property type="entry name" value="Reticulon"/>
</dbReference>
<dbReference type="PANTHER" id="PTHR45799:SF2">
    <property type="entry name" value="RETICULON-LIKE PROTEIN"/>
    <property type="match status" value="1"/>
</dbReference>
<dbReference type="Gene3D" id="1.20.5.2480">
    <property type="match status" value="1"/>
</dbReference>
<evidence type="ECO:0000313" key="9">
    <source>
        <dbReference type="Proteomes" id="UP000694920"/>
    </source>
</evidence>
<dbReference type="Pfam" id="PF02453">
    <property type="entry name" value="Reticulon"/>
    <property type="match status" value="1"/>
</dbReference>
<keyword evidence="3 6" id="KW-0256">Endoplasmic reticulum</keyword>
<evidence type="ECO:0000256" key="5">
    <source>
        <dbReference type="ARBA" id="ARBA00023136"/>
    </source>
</evidence>
<feature type="region of interest" description="Disordered" evidence="7">
    <location>
        <begin position="234"/>
        <end position="267"/>
    </location>
</feature>
<dbReference type="PANTHER" id="PTHR45799">
    <property type="entry name" value="RETICULON-LIKE PROTEIN"/>
    <property type="match status" value="1"/>
</dbReference>
<feature type="domain" description="Reticulon" evidence="8">
    <location>
        <begin position="478"/>
        <end position="669"/>
    </location>
</feature>
<keyword evidence="2 6" id="KW-0812">Transmembrane</keyword>
<feature type="region of interest" description="Disordered" evidence="7">
    <location>
        <begin position="389"/>
        <end position="423"/>
    </location>
</feature>
<evidence type="ECO:0000256" key="2">
    <source>
        <dbReference type="ARBA" id="ARBA00022692"/>
    </source>
</evidence>
<keyword evidence="5 6" id="KW-0472">Membrane</keyword>
<name>A0AAJ7C3Q9_CEPCN</name>
<feature type="region of interest" description="Disordered" evidence="7">
    <location>
        <begin position="172"/>
        <end position="213"/>
    </location>
</feature>
<comment type="subcellular location">
    <subcellularLocation>
        <location evidence="1 6">Endoplasmic reticulum membrane</location>
        <topology evidence="1 6">Multi-pass membrane protein</topology>
    </subcellularLocation>
</comment>
<feature type="transmembrane region" description="Helical" evidence="6">
    <location>
        <begin position="596"/>
        <end position="624"/>
    </location>
</feature>
<dbReference type="GO" id="GO:0005789">
    <property type="term" value="C:endoplasmic reticulum membrane"/>
    <property type="evidence" value="ECO:0007669"/>
    <property type="project" value="UniProtKB-SubCell"/>
</dbReference>
<feature type="region of interest" description="Disordered" evidence="7">
    <location>
        <begin position="1"/>
        <end position="24"/>
    </location>
</feature>
<evidence type="ECO:0000256" key="4">
    <source>
        <dbReference type="ARBA" id="ARBA00022989"/>
    </source>
</evidence>
<dbReference type="InterPro" id="IPR046964">
    <property type="entry name" value="RTN1-4"/>
</dbReference>
<evidence type="ECO:0000256" key="7">
    <source>
        <dbReference type="SAM" id="MobiDB-lite"/>
    </source>
</evidence>
<dbReference type="PROSITE" id="PS50845">
    <property type="entry name" value="RETICULON"/>
    <property type="match status" value="1"/>
</dbReference>
<gene>
    <name evidence="10" type="primary">LOC107270327</name>
</gene>
<evidence type="ECO:0000256" key="1">
    <source>
        <dbReference type="ARBA" id="ARBA00004477"/>
    </source>
</evidence>
<sequence>MENTNPTKEHLRDLAGDSARPSLVTDTDAIAKLKRDHDSMDDFEHLDHDSSPIKEVKDITKGHPSAPDSFSSQLIDLPRATGPVVEKLIDVNKKLEQNLLDTSIPTHEKELQPVPATPPPSADFENDVLQRIATTHTPSFAEQVPQVDSKITTMNFMDGERFMREYDAYQSRNEQPQNANIHDNPNLNKFNDEASLGNLPPKDSGYNPLDVDSGIEKKPEVKVENKIESENKVSEDKVNLFEDSSPEQFKNAPIIEPEPSPLSSAAKPTEKLLNLDEMLKEDILGEIKSSVLPVPQMSPELDFLKDEPAAAETKHSGKNLMEDDSWNVVEKPEKHEKLERDENIYHEPPSKPLPPLPKDAELESFDTFSNAKGPTPDKFELSNDFIITESTNKAQPQSGTETGDSEFESEPEPSPAKSLAYPAQQDVCKRPEEPPKHEIMYKNPLRNKDPVEDIAPKEIFREMGLDAWFNPERLNPKVAALIYWRDPKKSGIVFGAILGVLLSLAYFSLISVLAYLSLLTLTGTVAFRIYKNVLQAVQKTSDGHPFKDILDVDLTLPAEKVHEFADVAVAHANAAVTELRRLFLVEDIVDSLKFGILLWCLTYLGSWFNGMTLIIIGVVALFTLPKVYETNKTQIDQNLALVRGKVNEITAKVKAAIPLGKKAEPTKED</sequence>
<evidence type="ECO:0000259" key="8">
    <source>
        <dbReference type="PROSITE" id="PS50845"/>
    </source>
</evidence>
<proteinExistence type="predicted"/>
<dbReference type="AlphaFoldDB" id="A0AAJ7C3Q9"/>
<evidence type="ECO:0000256" key="3">
    <source>
        <dbReference type="ARBA" id="ARBA00022824"/>
    </source>
</evidence>
<feature type="transmembrane region" description="Helical" evidence="6">
    <location>
        <begin position="492"/>
        <end position="518"/>
    </location>
</feature>
<reference evidence="10" key="1">
    <citation type="submission" date="2025-08" db="UniProtKB">
        <authorList>
            <consortium name="RefSeq"/>
        </authorList>
    </citation>
    <scope>IDENTIFICATION</scope>
</reference>
<dbReference type="GeneID" id="107270327"/>
<keyword evidence="9" id="KW-1185">Reference proteome</keyword>
<feature type="compositionally biased region" description="Basic and acidic residues" evidence="7">
    <location>
        <begin position="330"/>
        <end position="349"/>
    </location>
</feature>
<protein>
    <recommendedName>
        <fullName evidence="6">Reticulon-like protein</fullName>
    </recommendedName>
</protein>
<organism evidence="9 10">
    <name type="scientific">Cephus cinctus</name>
    <name type="common">Wheat stem sawfly</name>
    <dbReference type="NCBI Taxonomy" id="211228"/>
    <lineage>
        <taxon>Eukaryota</taxon>
        <taxon>Metazoa</taxon>
        <taxon>Ecdysozoa</taxon>
        <taxon>Arthropoda</taxon>
        <taxon>Hexapoda</taxon>
        <taxon>Insecta</taxon>
        <taxon>Pterygota</taxon>
        <taxon>Neoptera</taxon>
        <taxon>Endopterygota</taxon>
        <taxon>Hymenoptera</taxon>
        <taxon>Cephoidea</taxon>
        <taxon>Cephidae</taxon>
        <taxon>Cephus</taxon>
    </lineage>
</organism>